<reference evidence="3" key="1">
    <citation type="journal article" date="2019" name="Int. J. Syst. Evol. Microbiol.">
        <title>The Global Catalogue of Microorganisms (GCM) 10K type strain sequencing project: providing services to taxonomists for standard genome sequencing and annotation.</title>
        <authorList>
            <consortium name="The Broad Institute Genomics Platform"/>
            <consortium name="The Broad Institute Genome Sequencing Center for Infectious Disease"/>
            <person name="Wu L."/>
            <person name="Ma J."/>
        </authorList>
    </citation>
    <scope>NUCLEOTIDE SEQUENCE [LARGE SCALE GENOMIC DNA]</scope>
    <source>
        <strain evidence="3">KCTC 42953</strain>
    </source>
</reference>
<dbReference type="EMBL" id="JBHRTS010000001">
    <property type="protein sequence ID" value="MFC3192841.1"/>
    <property type="molecule type" value="Genomic_DNA"/>
</dbReference>
<sequence length="96" mass="10691">MGIELSLLFVIVPSLLIGLDVVRLILGRDVVIHLILLLLGLLMLGSLMLNSYLDGFHPQQGLIIGSVYYLPAYVLTWGILFAINARITQHKYNNTD</sequence>
<evidence type="ECO:0000313" key="2">
    <source>
        <dbReference type="EMBL" id="MFC3192841.1"/>
    </source>
</evidence>
<keyword evidence="1" id="KW-0812">Transmembrane</keyword>
<protein>
    <submittedName>
        <fullName evidence="2">Uncharacterized protein</fullName>
    </submittedName>
</protein>
<accession>A0ABV7J3W9</accession>
<keyword evidence="1" id="KW-1133">Transmembrane helix</keyword>
<feature type="transmembrane region" description="Helical" evidence="1">
    <location>
        <begin position="6"/>
        <end position="26"/>
    </location>
</feature>
<dbReference type="RefSeq" id="WP_077409510.1">
    <property type="nucleotide sequence ID" value="NZ_JBHRTS010000001.1"/>
</dbReference>
<gene>
    <name evidence="2" type="ORF">ACFODZ_01180</name>
</gene>
<feature type="transmembrane region" description="Helical" evidence="1">
    <location>
        <begin position="61"/>
        <end position="83"/>
    </location>
</feature>
<comment type="caution">
    <text evidence="2">The sequence shown here is derived from an EMBL/GenBank/DDBJ whole genome shotgun (WGS) entry which is preliminary data.</text>
</comment>
<proteinExistence type="predicted"/>
<keyword evidence="1" id="KW-0472">Membrane</keyword>
<organism evidence="2 3">
    <name type="scientific">Marinicella sediminis</name>
    <dbReference type="NCBI Taxonomy" id="1792834"/>
    <lineage>
        <taxon>Bacteria</taxon>
        <taxon>Pseudomonadati</taxon>
        <taxon>Pseudomonadota</taxon>
        <taxon>Gammaproteobacteria</taxon>
        <taxon>Lysobacterales</taxon>
        <taxon>Marinicellaceae</taxon>
        <taxon>Marinicella</taxon>
    </lineage>
</organism>
<keyword evidence="3" id="KW-1185">Reference proteome</keyword>
<evidence type="ECO:0000313" key="3">
    <source>
        <dbReference type="Proteomes" id="UP001595533"/>
    </source>
</evidence>
<dbReference type="Proteomes" id="UP001595533">
    <property type="component" value="Unassembled WGS sequence"/>
</dbReference>
<feature type="transmembrane region" description="Helical" evidence="1">
    <location>
        <begin position="31"/>
        <end position="49"/>
    </location>
</feature>
<evidence type="ECO:0000256" key="1">
    <source>
        <dbReference type="SAM" id="Phobius"/>
    </source>
</evidence>
<name>A0ABV7J3W9_9GAMM</name>